<reference evidence="2 3" key="1">
    <citation type="submission" date="2019-04" db="EMBL/GenBank/DDBJ databases">
        <authorList>
            <person name="Alioto T."/>
            <person name="Alioto T."/>
        </authorList>
    </citation>
    <scope>NUCLEOTIDE SEQUENCE [LARGE SCALE GENOMIC DNA]</scope>
</reference>
<dbReference type="EMBL" id="CABDUW010001033">
    <property type="protein sequence ID" value="VTJ78066.1"/>
    <property type="molecule type" value="Genomic_DNA"/>
</dbReference>
<gene>
    <name evidence="1" type="ORF">GHT09_019493</name>
    <name evidence="2" type="ORF">MONAX_5E044241</name>
</gene>
<evidence type="ECO:0000313" key="3">
    <source>
        <dbReference type="Proteomes" id="UP000335636"/>
    </source>
</evidence>
<proteinExistence type="predicted"/>
<keyword evidence="3" id="KW-1185">Reference proteome</keyword>
<dbReference type="Proteomes" id="UP000335636">
    <property type="component" value="Unassembled WGS sequence"/>
</dbReference>
<protein>
    <submittedName>
        <fullName evidence="2">Uncharacterized protein</fullName>
    </submittedName>
</protein>
<dbReference type="AlphaFoldDB" id="A0A5E4C8M2"/>
<dbReference type="Proteomes" id="UP000662637">
    <property type="component" value="Unassembled WGS sequence"/>
</dbReference>
<dbReference type="EMBL" id="WJEC01007770">
    <property type="protein sequence ID" value="KAF7468173.1"/>
    <property type="molecule type" value="Genomic_DNA"/>
</dbReference>
<organism evidence="2 3">
    <name type="scientific">Marmota monax</name>
    <name type="common">Woodchuck</name>
    <dbReference type="NCBI Taxonomy" id="9995"/>
    <lineage>
        <taxon>Eukaryota</taxon>
        <taxon>Metazoa</taxon>
        <taxon>Chordata</taxon>
        <taxon>Craniata</taxon>
        <taxon>Vertebrata</taxon>
        <taxon>Euteleostomi</taxon>
        <taxon>Mammalia</taxon>
        <taxon>Eutheria</taxon>
        <taxon>Euarchontoglires</taxon>
        <taxon>Glires</taxon>
        <taxon>Rodentia</taxon>
        <taxon>Sciuromorpha</taxon>
        <taxon>Sciuridae</taxon>
        <taxon>Xerinae</taxon>
        <taxon>Marmotini</taxon>
        <taxon>Marmota</taxon>
    </lineage>
</organism>
<accession>A0A5E4C8M2</accession>
<reference evidence="1" key="2">
    <citation type="submission" date="2020-08" db="EMBL/GenBank/DDBJ databases">
        <authorList>
            <person name="Shumante A."/>
            <person name="Zimin A.V."/>
            <person name="Puiu D."/>
            <person name="Salzberg S.L."/>
        </authorList>
    </citation>
    <scope>NUCLEOTIDE SEQUENCE</scope>
    <source>
        <strain evidence="1">WC2-LM</strain>
        <tissue evidence="1">Liver</tissue>
    </source>
</reference>
<evidence type="ECO:0000313" key="2">
    <source>
        <dbReference type="EMBL" id="VTJ78066.1"/>
    </source>
</evidence>
<evidence type="ECO:0000313" key="1">
    <source>
        <dbReference type="EMBL" id="KAF7468173.1"/>
    </source>
</evidence>
<sequence>MKWSLVSNNGLFDDHIIEATGSAQSKEACHTVQMAFSLTAMAQSLLCPMSRKASATDGAELLGQTITLDRRVHLTCKSSPRPYSWNFYFNY</sequence>
<name>A0A5E4C8M2_MARMO</name>